<reference evidence="3 4" key="1">
    <citation type="submission" date="2006-07" db="EMBL/GenBank/DDBJ databases">
        <title>Annotation of the draft genome assembly of Chlorobium ferroxidans DSM 13031.</title>
        <authorList>
            <consortium name="US DOE Joint Genome Institute (JGI-ORNL)"/>
            <person name="Larimer F."/>
            <person name="Land M."/>
            <person name="Hauser L."/>
        </authorList>
    </citation>
    <scope>NUCLEOTIDE SEQUENCE [LARGE SCALE GENOMIC DNA]</scope>
    <source>
        <strain evidence="3 4">DSM 13031</strain>
    </source>
</reference>
<keyword evidence="1" id="KW-0472">Membrane</keyword>
<organism evidence="3 4">
    <name type="scientific">Chlorobium ferrooxidans DSM 13031</name>
    <dbReference type="NCBI Taxonomy" id="377431"/>
    <lineage>
        <taxon>Bacteria</taxon>
        <taxon>Pseudomonadati</taxon>
        <taxon>Chlorobiota</taxon>
        <taxon>Chlorobiia</taxon>
        <taxon>Chlorobiales</taxon>
        <taxon>Chlorobiaceae</taxon>
        <taxon>Chlorobium/Pelodictyon group</taxon>
        <taxon>Chlorobium</taxon>
    </lineage>
</organism>
<feature type="transmembrane region" description="Helical" evidence="1">
    <location>
        <begin position="84"/>
        <end position="107"/>
    </location>
</feature>
<dbReference type="Proteomes" id="UP000004162">
    <property type="component" value="Unassembled WGS sequence"/>
</dbReference>
<dbReference type="CDD" id="cd06971">
    <property type="entry name" value="PgpA"/>
    <property type="match status" value="1"/>
</dbReference>
<accession>Q0YUP7</accession>
<evidence type="ECO:0000256" key="1">
    <source>
        <dbReference type="SAM" id="Phobius"/>
    </source>
</evidence>
<dbReference type="GO" id="GO:0006629">
    <property type="term" value="P:lipid metabolic process"/>
    <property type="evidence" value="ECO:0007669"/>
    <property type="project" value="InterPro"/>
</dbReference>
<dbReference type="SUPFAM" id="SSF101307">
    <property type="entry name" value="YutG-like"/>
    <property type="match status" value="1"/>
</dbReference>
<comment type="caution">
    <text evidence="3">The sequence shown here is derived from an EMBL/GenBank/DDBJ whole genome shotgun (WGS) entry which is preliminary data.</text>
</comment>
<dbReference type="OrthoDB" id="9804091at2"/>
<keyword evidence="1" id="KW-1133">Transmembrane helix</keyword>
<proteinExistence type="predicted"/>
<dbReference type="PANTHER" id="PTHR36305">
    <property type="entry name" value="PHOSPHATIDYLGLYCEROPHOSPHATASE A"/>
    <property type="match status" value="1"/>
</dbReference>
<dbReference type="RefSeq" id="WP_006365258.1">
    <property type="nucleotide sequence ID" value="NZ_AASE01000001.1"/>
</dbReference>
<feature type="transmembrane region" description="Helical" evidence="1">
    <location>
        <begin position="43"/>
        <end position="63"/>
    </location>
</feature>
<feature type="transmembrane region" description="Helical" evidence="1">
    <location>
        <begin position="12"/>
        <end position="37"/>
    </location>
</feature>
<dbReference type="EMBL" id="AASE01000001">
    <property type="protein sequence ID" value="EAT59984.1"/>
    <property type="molecule type" value="Genomic_DNA"/>
</dbReference>
<sequence length="158" mass="16697">MKQLAARIISTCFGIGYFPVAPGTVTSIAAVLAYLVIPGLRELPLLLLMVMLTASAGVWSGFVMEERYGSDPSIVTIDELSGQWLALAALPAGVLPALLAFAFFRFFDIAKPGPVDALQRMPGGWGIMADDLLAGLLANLSVRGVLALLPLFHLSSPL</sequence>
<dbReference type="AlphaFoldDB" id="Q0YUP7"/>
<feature type="domain" description="YutG/PgpA" evidence="2">
    <location>
        <begin position="8"/>
        <end position="144"/>
    </location>
</feature>
<name>Q0YUP7_9CHLB</name>
<dbReference type="InterPro" id="IPR026037">
    <property type="entry name" value="PgpA"/>
</dbReference>
<keyword evidence="1" id="KW-0812">Transmembrane</keyword>
<dbReference type="PANTHER" id="PTHR36305:SF1">
    <property type="entry name" value="PHOSPHATIDYLGLYCEROPHOSPHATASE A"/>
    <property type="match status" value="1"/>
</dbReference>
<gene>
    <name evidence="3" type="ORF">CferDRAFT_1991</name>
</gene>
<dbReference type="Pfam" id="PF04608">
    <property type="entry name" value="PgpA"/>
    <property type="match status" value="1"/>
</dbReference>
<dbReference type="InterPro" id="IPR036681">
    <property type="entry name" value="PgpA-like_sf"/>
</dbReference>
<dbReference type="GO" id="GO:0008962">
    <property type="term" value="F:phosphatidylglycerophosphatase activity"/>
    <property type="evidence" value="ECO:0007669"/>
    <property type="project" value="InterPro"/>
</dbReference>
<reference evidence="3 4" key="2">
    <citation type="submission" date="2006-07" db="EMBL/GenBank/DDBJ databases">
        <title>Sequencing of the draft genome and assembly of Chlorobium ferroxidans DSM 13031.</title>
        <authorList>
            <consortium name="US DOE Joint Genome Institute (JGI-PGF)"/>
            <person name="Copeland A."/>
            <person name="Lucas S."/>
            <person name="Lapidus A."/>
            <person name="Barry K."/>
            <person name="Glavina del Rio T."/>
            <person name="Dalin E."/>
            <person name="Tice H."/>
            <person name="Bruce D."/>
            <person name="Pitluck S."/>
            <person name="Richardson P."/>
        </authorList>
    </citation>
    <scope>NUCLEOTIDE SEQUENCE [LARGE SCALE GENOMIC DNA]</scope>
    <source>
        <strain evidence="3 4">DSM 13031</strain>
    </source>
</reference>
<feature type="transmembrane region" description="Helical" evidence="1">
    <location>
        <begin position="132"/>
        <end position="152"/>
    </location>
</feature>
<protein>
    <submittedName>
        <fullName evidence="3">Phosphatidylglycerophosphatase A</fullName>
    </submittedName>
</protein>
<dbReference type="PIRSF" id="PIRSF006162">
    <property type="entry name" value="PgpA"/>
    <property type="match status" value="1"/>
</dbReference>
<dbReference type="InterPro" id="IPR007686">
    <property type="entry name" value="YutG/PgpA"/>
</dbReference>
<evidence type="ECO:0000313" key="3">
    <source>
        <dbReference type="EMBL" id="EAT59984.1"/>
    </source>
</evidence>
<evidence type="ECO:0000313" key="4">
    <source>
        <dbReference type="Proteomes" id="UP000004162"/>
    </source>
</evidence>
<keyword evidence="4" id="KW-1185">Reference proteome</keyword>
<evidence type="ECO:0000259" key="2">
    <source>
        <dbReference type="Pfam" id="PF04608"/>
    </source>
</evidence>